<dbReference type="PANTHER" id="PTHR40039:SF1">
    <property type="entry name" value="PROTEIN DLTD"/>
    <property type="match status" value="1"/>
</dbReference>
<dbReference type="GO" id="GO:0070395">
    <property type="term" value="P:lipoteichoic acid biosynthetic process"/>
    <property type="evidence" value="ECO:0007669"/>
    <property type="project" value="UniProtKB-UniRule"/>
</dbReference>
<name>A0A4S3B9V3_9ENTE</name>
<dbReference type="NCBIfam" id="TIGR04092">
    <property type="entry name" value="LTA_DltD"/>
    <property type="match status" value="1"/>
</dbReference>
<gene>
    <name evidence="2" type="primary">dltD</name>
    <name evidence="2" type="ORF">ESZ54_01750</name>
</gene>
<comment type="similarity">
    <text evidence="1">Belongs to the DltD family.</text>
</comment>
<keyword evidence="1" id="KW-0472">Membrane</keyword>
<dbReference type="AlphaFoldDB" id="A0A4S3B9V3"/>
<evidence type="ECO:0000313" key="2">
    <source>
        <dbReference type="EMBL" id="THB61955.1"/>
    </source>
</evidence>
<dbReference type="Proteomes" id="UP000310506">
    <property type="component" value="Unassembled WGS sequence"/>
</dbReference>
<sequence length="424" mass="48634">MKMSKKKLLTAIGPLVVAVLVVAGILIFPSRSLDKPSSKTIHNAASSMSVNILKGNLVKNTAVKSGEYLPFFGSSELSRVDTFHPSVLAEKYNRPYEPFLLGSPGTQSLTHVLMLNSMKDELKGKKVVFVVSPQWFVKDGVSQQMFSFFYSPLQTYQWISELEKPDENDRYLAKRLLQFENVASDTRLKNMLQKIRDNEELSRSEKRAAAVKYQLLNNEDRLFSQFVFKTRADKITEKTAGLPNTYNVEQLEALATKTGQKSTSNNEFDIKNSFYSKRIAPMKDSLRNSQKKFNYVESPEFADFQLFLSILAKNDIDAMFVIPPVNKLWSDYTGLSEEMLNTFSKKINEQIKSQGFTNVADFTFDRSKAFFMQDTIHIGWVGWVDFDKELQKFLANEKRPTIELQSDKYLSKDWMNAYGKKKKE</sequence>
<keyword evidence="1" id="KW-1003">Cell membrane</keyword>
<evidence type="ECO:0000313" key="3">
    <source>
        <dbReference type="Proteomes" id="UP000310506"/>
    </source>
</evidence>
<organism evidence="2 3">
    <name type="scientific">Vagococcus silagei</name>
    <dbReference type="NCBI Taxonomy" id="2508885"/>
    <lineage>
        <taxon>Bacteria</taxon>
        <taxon>Bacillati</taxon>
        <taxon>Bacillota</taxon>
        <taxon>Bacilli</taxon>
        <taxon>Lactobacillales</taxon>
        <taxon>Enterococcaceae</taxon>
        <taxon>Vagococcus</taxon>
    </lineage>
</organism>
<evidence type="ECO:0000256" key="1">
    <source>
        <dbReference type="PIRNR" id="PIRNR021438"/>
    </source>
</evidence>
<dbReference type="InterPro" id="IPR023896">
    <property type="entry name" value="LTA_DltD"/>
</dbReference>
<dbReference type="EMBL" id="SDGV01000004">
    <property type="protein sequence ID" value="THB61955.1"/>
    <property type="molecule type" value="Genomic_DNA"/>
</dbReference>
<comment type="pathway">
    <text evidence="1">Cell wall biogenesis; lipoteichoic acid biosynthesis.</text>
</comment>
<proteinExistence type="inferred from homology"/>
<keyword evidence="3" id="KW-1185">Reference proteome</keyword>
<dbReference type="PIRSF" id="PIRSF021438">
    <property type="entry name" value="DltD"/>
    <property type="match status" value="1"/>
</dbReference>
<dbReference type="Pfam" id="PF04914">
    <property type="entry name" value="DltD"/>
    <property type="match status" value="1"/>
</dbReference>
<dbReference type="GO" id="GO:0005886">
    <property type="term" value="C:plasma membrane"/>
    <property type="evidence" value="ECO:0007669"/>
    <property type="project" value="UniProtKB-UniRule"/>
</dbReference>
<protein>
    <recommendedName>
        <fullName evidence="1">Protein DltD</fullName>
    </recommendedName>
</protein>
<accession>A0A4S3B9V3</accession>
<dbReference type="InterPro" id="IPR006998">
    <property type="entry name" value="DltD"/>
</dbReference>
<dbReference type="UniPathway" id="UPA00556"/>
<dbReference type="PANTHER" id="PTHR40039">
    <property type="entry name" value="PROTEIN DLTD"/>
    <property type="match status" value="1"/>
</dbReference>
<comment type="caution">
    <text evidence="2">The sequence shown here is derived from an EMBL/GenBank/DDBJ whole genome shotgun (WGS) entry which is preliminary data.</text>
</comment>
<dbReference type="OrthoDB" id="1700484at2"/>
<reference evidence="2 3" key="1">
    <citation type="submission" date="2019-01" db="EMBL/GenBank/DDBJ databases">
        <title>Vagococcus silagei sp. nov. isolated from brewer's grain.</title>
        <authorList>
            <person name="Guu J.-R."/>
        </authorList>
    </citation>
    <scope>NUCLEOTIDE SEQUENCE [LARGE SCALE GENOMIC DNA]</scope>
    <source>
        <strain evidence="2 3">2B-2</strain>
    </source>
</reference>